<dbReference type="PANTHER" id="PTHR31589:SF230">
    <property type="entry name" value="NEPROSIN DOMAIN-CONTAINING PROTEIN"/>
    <property type="match status" value="1"/>
</dbReference>
<dbReference type="PANTHER" id="PTHR31589">
    <property type="entry name" value="PROTEIN, PUTATIVE (DUF239)-RELATED-RELATED"/>
    <property type="match status" value="1"/>
</dbReference>
<sequence length="331" mass="36556">MSHIHLVLEIFVLCTIFFVHQGLADQLTLNTHEENMDASSMLNSMKENPTNSQYMDCNFSSTDIIYMPQISYAQALPSKNDDDTKYYFAVHLTDDNDKGYYGISANMDVYGHNLNVGQLSAGAIWIHNWEGDVNKKLNTIIVGWVVWPYRFNDSRTPLFTVWTKDNHRSTGCVNLDCPGFKVVKGSPISPGDIISPISGISRKRQTITIRVSKESSSGDWWLYYGINGVPIRVGYFPASLFDSLSTKATQISIGGHARSTKNTIAPPMGSGAFASNPGQAASIHDIWLIHKDRRSTPIGNDARTKVTDGKLYSASPIGRAQFFYGGPGGKS</sequence>
<dbReference type="Gene3D" id="3.90.1320.10">
    <property type="entry name" value="Outer-capsid protein sigma 3, large lobe"/>
    <property type="match status" value="1"/>
</dbReference>
<name>A0A3B6ISD6_WHEAT</name>
<dbReference type="Gramene" id="TraesCS4B03G0685100.1">
    <property type="protein sequence ID" value="TraesCS4B03G0685100.1.CDS"/>
    <property type="gene ID" value="TraesCS4B03G0685100"/>
</dbReference>
<dbReference type="InterPro" id="IPR004314">
    <property type="entry name" value="Neprosin"/>
</dbReference>
<organism evidence="3">
    <name type="scientific">Triticum aestivum</name>
    <name type="common">Wheat</name>
    <dbReference type="NCBI Taxonomy" id="4565"/>
    <lineage>
        <taxon>Eukaryota</taxon>
        <taxon>Viridiplantae</taxon>
        <taxon>Streptophyta</taxon>
        <taxon>Embryophyta</taxon>
        <taxon>Tracheophyta</taxon>
        <taxon>Spermatophyta</taxon>
        <taxon>Magnoliopsida</taxon>
        <taxon>Liliopsida</taxon>
        <taxon>Poales</taxon>
        <taxon>Poaceae</taxon>
        <taxon>BOP clade</taxon>
        <taxon>Pooideae</taxon>
        <taxon>Triticodae</taxon>
        <taxon>Triticeae</taxon>
        <taxon>Triticinae</taxon>
        <taxon>Triticum</taxon>
    </lineage>
</organism>
<dbReference type="SMR" id="A0A3B6ISD6"/>
<protein>
    <recommendedName>
        <fullName evidence="2">Neprosin PEP catalytic domain-containing protein</fullName>
    </recommendedName>
</protein>
<proteinExistence type="predicted"/>
<gene>
    <name evidence="3" type="primary">LOC123095094</name>
</gene>
<dbReference type="PROSITE" id="PS52045">
    <property type="entry name" value="NEPROSIN_PEP_CD"/>
    <property type="match status" value="1"/>
</dbReference>
<reference evidence="3" key="2">
    <citation type="submission" date="2018-10" db="UniProtKB">
        <authorList>
            <consortium name="EnsemblPlants"/>
        </authorList>
    </citation>
    <scope>IDENTIFICATION</scope>
</reference>
<keyword evidence="4" id="KW-1185">Reference proteome</keyword>
<dbReference type="OrthoDB" id="609523at2759"/>
<dbReference type="Gramene" id="TraesROB_scaffold_028822_01G000100.1">
    <property type="protein sequence ID" value="TraesROB_scaffold_028822_01G000100.1"/>
    <property type="gene ID" value="TraesROB_scaffold_028822_01G000100"/>
</dbReference>
<feature type="chain" id="PRO_5043175626" description="Neprosin PEP catalytic domain-containing protein" evidence="1">
    <location>
        <begin position="25"/>
        <end position="331"/>
    </location>
</feature>
<dbReference type="AlphaFoldDB" id="A0A3B6ISD6"/>
<dbReference type="InterPro" id="IPR053168">
    <property type="entry name" value="Glutamic_endopeptidase"/>
</dbReference>
<feature type="domain" description="Neprosin PEP catalytic" evidence="2">
    <location>
        <begin position="81"/>
        <end position="331"/>
    </location>
</feature>
<dbReference type="Pfam" id="PF03080">
    <property type="entry name" value="Neprosin"/>
    <property type="match status" value="1"/>
</dbReference>
<feature type="signal peptide" evidence="1">
    <location>
        <begin position="1"/>
        <end position="24"/>
    </location>
</feature>
<evidence type="ECO:0000313" key="4">
    <source>
        <dbReference type="Proteomes" id="UP000019116"/>
    </source>
</evidence>
<dbReference type="Gramene" id="TraesWEE_scaffold_021097_01G000100.1">
    <property type="protein sequence ID" value="TraesWEE_scaffold_021097_01G000100.1"/>
    <property type="gene ID" value="TraesWEE_scaffold_021097_01G000100"/>
</dbReference>
<evidence type="ECO:0000313" key="3">
    <source>
        <dbReference type="EnsemblPlants" id="TraesCS4B02G255800.1"/>
    </source>
</evidence>
<dbReference type="EnsemblPlants" id="TraesCS4B02G255800.1">
    <property type="protein sequence ID" value="TraesCS4B02G255800.1"/>
    <property type="gene ID" value="TraesCS4B02G255800"/>
</dbReference>
<dbReference type="Proteomes" id="UP000019116">
    <property type="component" value="Chromosome 4B"/>
</dbReference>
<keyword evidence="1" id="KW-0732">Signal</keyword>
<evidence type="ECO:0000259" key="2">
    <source>
        <dbReference type="PROSITE" id="PS52045"/>
    </source>
</evidence>
<reference evidence="3" key="1">
    <citation type="submission" date="2018-08" db="EMBL/GenBank/DDBJ databases">
        <authorList>
            <person name="Rossello M."/>
        </authorList>
    </citation>
    <scope>NUCLEOTIDE SEQUENCE [LARGE SCALE GENOMIC DNA]</scope>
    <source>
        <strain evidence="3">cv. Chinese Spring</strain>
    </source>
</reference>
<dbReference type="RefSeq" id="XP_044372855.1">
    <property type="nucleotide sequence ID" value="XM_044516920.1"/>
</dbReference>
<dbReference type="GeneID" id="123095094"/>
<accession>A0A3B6ISD6</accession>
<evidence type="ECO:0000256" key="1">
    <source>
        <dbReference type="SAM" id="SignalP"/>
    </source>
</evidence>
<dbReference type="Gramene" id="TraesCS4B02G255800.1">
    <property type="protein sequence ID" value="TraesCS4B02G255800.1"/>
    <property type="gene ID" value="TraesCS4B02G255800"/>
</dbReference>